<dbReference type="EMBL" id="MHKI01000003">
    <property type="protein sequence ID" value="OGY88218.1"/>
    <property type="molecule type" value="Genomic_DNA"/>
</dbReference>
<evidence type="ECO:0000256" key="1">
    <source>
        <dbReference type="PROSITE-ProRule" id="PRU00409"/>
    </source>
</evidence>
<keyword evidence="1" id="KW-0547">Nucleotide-binding</keyword>
<name>A0A1G2BG64_9BACT</name>
<dbReference type="AlphaFoldDB" id="A0A1G2BG64"/>
<sequence>MYKILSSADEKKLLSKKLIENQSDFFHLAAKKLGYHEEILACFTERGKDGSLIKRLIYKFSHERKTLVTCKAVVWGTSYIGMHLSSNKPATTKILYSHHIPVPLQATIKTKTDLIKMLKRHSPLVVKPADLTQGQGVVGNVTTPTQANIAFDIVKKTTQSRAFVIAEQQIFSKEFRVIVVNNRFAAAVYYQPPIIVGDGHSSIEALIKKENASKLRMTGWTDSIKVNKQLDFNLQAIGMTKKSIPHKNEQIVLHKVAPVSNGGILIDVTNTVCEENKKLFKKVSKLFGIDILGIDILAPSLEKSIVKTGGKIIEVNGGPDLGVHYNVHIGKRRNIAEIVLRNYFEPKRKLSQE</sequence>
<dbReference type="GO" id="GO:0005524">
    <property type="term" value="F:ATP binding"/>
    <property type="evidence" value="ECO:0007669"/>
    <property type="project" value="UniProtKB-UniRule"/>
</dbReference>
<dbReference type="Gene3D" id="3.30.470.20">
    <property type="entry name" value="ATP-grasp fold, B domain"/>
    <property type="match status" value="2"/>
</dbReference>
<dbReference type="InterPro" id="IPR013651">
    <property type="entry name" value="ATP-grasp_RimK-type"/>
</dbReference>
<dbReference type="PANTHER" id="PTHR21621">
    <property type="entry name" value="RIBOSOMAL PROTEIN S6 MODIFICATION PROTEIN"/>
    <property type="match status" value="1"/>
</dbReference>
<dbReference type="GO" id="GO:0009432">
    <property type="term" value="P:SOS response"/>
    <property type="evidence" value="ECO:0007669"/>
    <property type="project" value="TreeGrafter"/>
</dbReference>
<dbReference type="PANTHER" id="PTHR21621:SF0">
    <property type="entry name" value="BETA-CITRYLGLUTAMATE SYNTHASE B-RELATED"/>
    <property type="match status" value="1"/>
</dbReference>
<dbReference type="Pfam" id="PF08443">
    <property type="entry name" value="RimK"/>
    <property type="match status" value="1"/>
</dbReference>
<dbReference type="GO" id="GO:0018169">
    <property type="term" value="F:ribosomal S6-glutamic acid ligase activity"/>
    <property type="evidence" value="ECO:0007669"/>
    <property type="project" value="TreeGrafter"/>
</dbReference>
<accession>A0A1G2BG64</accession>
<feature type="domain" description="ATP-grasp" evidence="2">
    <location>
        <begin position="92"/>
        <end position="344"/>
    </location>
</feature>
<proteinExistence type="predicted"/>
<dbReference type="GO" id="GO:0046872">
    <property type="term" value="F:metal ion binding"/>
    <property type="evidence" value="ECO:0007669"/>
    <property type="project" value="InterPro"/>
</dbReference>
<dbReference type="InterPro" id="IPR011761">
    <property type="entry name" value="ATP-grasp"/>
</dbReference>
<dbReference type="Proteomes" id="UP000176420">
    <property type="component" value="Unassembled WGS sequence"/>
</dbReference>
<dbReference type="GO" id="GO:0005737">
    <property type="term" value="C:cytoplasm"/>
    <property type="evidence" value="ECO:0007669"/>
    <property type="project" value="TreeGrafter"/>
</dbReference>
<dbReference type="SUPFAM" id="SSF56059">
    <property type="entry name" value="Glutathione synthetase ATP-binding domain-like"/>
    <property type="match status" value="1"/>
</dbReference>
<evidence type="ECO:0000259" key="2">
    <source>
        <dbReference type="PROSITE" id="PS50975"/>
    </source>
</evidence>
<protein>
    <recommendedName>
        <fullName evidence="2">ATP-grasp domain-containing protein</fullName>
    </recommendedName>
</protein>
<gene>
    <name evidence="3" type="ORF">A2319_03445</name>
</gene>
<organism evidence="3 4">
    <name type="scientific">Candidatus Kerfeldbacteria bacterium RIFOXYB2_FULL_38_14</name>
    <dbReference type="NCBI Taxonomy" id="1798547"/>
    <lineage>
        <taxon>Bacteria</taxon>
        <taxon>Candidatus Kerfeldiibacteriota</taxon>
    </lineage>
</organism>
<evidence type="ECO:0000313" key="3">
    <source>
        <dbReference type="EMBL" id="OGY88218.1"/>
    </source>
</evidence>
<dbReference type="PROSITE" id="PS50975">
    <property type="entry name" value="ATP_GRASP"/>
    <property type="match status" value="1"/>
</dbReference>
<reference evidence="3 4" key="1">
    <citation type="journal article" date="2016" name="Nat. Commun.">
        <title>Thousands of microbial genomes shed light on interconnected biogeochemical processes in an aquifer system.</title>
        <authorList>
            <person name="Anantharaman K."/>
            <person name="Brown C.T."/>
            <person name="Hug L.A."/>
            <person name="Sharon I."/>
            <person name="Castelle C.J."/>
            <person name="Probst A.J."/>
            <person name="Thomas B.C."/>
            <person name="Singh A."/>
            <person name="Wilkins M.J."/>
            <person name="Karaoz U."/>
            <person name="Brodie E.L."/>
            <person name="Williams K.H."/>
            <person name="Hubbard S.S."/>
            <person name="Banfield J.F."/>
        </authorList>
    </citation>
    <scope>NUCLEOTIDE SEQUENCE [LARGE SCALE GENOMIC DNA]</scope>
</reference>
<comment type="caution">
    <text evidence="3">The sequence shown here is derived from an EMBL/GenBank/DDBJ whole genome shotgun (WGS) entry which is preliminary data.</text>
</comment>
<evidence type="ECO:0000313" key="4">
    <source>
        <dbReference type="Proteomes" id="UP000176420"/>
    </source>
</evidence>
<keyword evidence="1" id="KW-0067">ATP-binding</keyword>